<accession>A0AAV9QMR0</accession>
<feature type="domain" description="DNA2/NAM7 helicase helicase" evidence="7">
    <location>
        <begin position="405"/>
        <end position="626"/>
    </location>
</feature>
<proteinExistence type="inferred from homology"/>
<comment type="caution">
    <text evidence="9">The sequence shown here is derived from an EMBL/GenBank/DDBJ whole genome shotgun (WGS) entry which is preliminary data.</text>
</comment>
<feature type="domain" description="DNA2/NAM7 helicase-like C-terminal" evidence="8">
    <location>
        <begin position="641"/>
        <end position="846"/>
    </location>
</feature>
<dbReference type="InterPro" id="IPR041677">
    <property type="entry name" value="DNA2/NAM7_AAA_11"/>
</dbReference>
<dbReference type="EMBL" id="JAXLQG010000002">
    <property type="protein sequence ID" value="KAK5544175.1"/>
    <property type="molecule type" value="Genomic_DNA"/>
</dbReference>
<keyword evidence="2" id="KW-0547">Nucleotide-binding</keyword>
<dbReference type="GO" id="GO:0016787">
    <property type="term" value="F:hydrolase activity"/>
    <property type="evidence" value="ECO:0007669"/>
    <property type="project" value="UniProtKB-KW"/>
</dbReference>
<evidence type="ECO:0000256" key="3">
    <source>
        <dbReference type="ARBA" id="ARBA00022801"/>
    </source>
</evidence>
<comment type="similarity">
    <text evidence="1">Belongs to the DNA2/NAM7 helicase family.</text>
</comment>
<keyword evidence="3 9" id="KW-0378">Hydrolase</keyword>
<feature type="region of interest" description="Disordered" evidence="6">
    <location>
        <begin position="1"/>
        <end position="20"/>
    </location>
</feature>
<gene>
    <name evidence="9" type="primary">MOV10</name>
    <name evidence="9" type="ORF">LTR25_001790</name>
</gene>
<name>A0AAV9QMR0_9PEZI</name>
<sequence>MAHTGPRAPGQEPPGQKITSRTTLYYRISEDEWQFMDNPVGVKYVYNSELHLDGSIVLRQKGPTHVSEVVYQANQIQFIDVVERLNIPQNTTWLHNLQESALDQPTSDIGAHGARLVFRIVENWPDIRIFPRQDKKNPSTTPDNSDFPLLQLWPQFDNVMFMFLNTKHVPNWDVRRLLALLRGEAAWNPNNNISHFFLREQQALSAEAKVQLEQLGALRNTKCVIRSQVYRTKLILLKIYPPGELSGMNWERVLYTGQVLEISNPGLFTPRTVVFNKTLESQSFWAARVVQSNGRAPITAVLIDSPLEPERWDAFSNMDESDCHIMPNPVDPTKERADHALERGIRWFEEEDIMDNVRAMQQAQDGLSSRLPLTRMFVRGKDPITEKSFLAEEEYQVDFSGPLAHLNQDQQTASQHAFDYQTYLIWGPPGCAKTATIIYTCESILRKLPDKTVLIVAPTNKAADEITLKFQQRSARIGFDFHQTRFLAFSAGEDVLHSDPNKELNPSYFHNQCYILAKRENYASQYGSYLNGYQRLRTEGIIQDPRARELYLKQRDKIAVQVVGSVRILVCTCATAGLTFLIRNYKPDILFGDESPAMRHSDLLIPLVGYAEHLQRLVLVGDHRQLGSYKTTPEGQAAWGTSTFEEMMNAGWPTIILRHNYRAHQQLVFPTSETFYQRQGLATRQTENPGQYLTTLLGQMNQRDGVRIQDADGQITKITSFAHFFDVTNSIEVTGASKSTKNSAECSCVEAIIKALLYSGVCDSHDIMIIAPYRDQLDELQKMAARGGWDKASMAGGIELNTVHGAQGRERRVVITTITRSSTNSITYSFMSKSSWVNVMTSRAMTCFSLSVPSRQSWD</sequence>
<evidence type="ECO:0000259" key="7">
    <source>
        <dbReference type="Pfam" id="PF13086"/>
    </source>
</evidence>
<dbReference type="GO" id="GO:0003724">
    <property type="term" value="F:RNA helicase activity"/>
    <property type="evidence" value="ECO:0007669"/>
    <property type="project" value="UniProtKB-EC"/>
</dbReference>
<evidence type="ECO:0000313" key="10">
    <source>
        <dbReference type="Proteomes" id="UP001345827"/>
    </source>
</evidence>
<dbReference type="EC" id="3.6.4.13" evidence="9"/>
<dbReference type="CDD" id="cd18808">
    <property type="entry name" value="SF1_C_Upf1"/>
    <property type="match status" value="1"/>
</dbReference>
<dbReference type="AlphaFoldDB" id="A0AAV9QMR0"/>
<dbReference type="Pfam" id="PF13086">
    <property type="entry name" value="AAA_11"/>
    <property type="match status" value="1"/>
</dbReference>
<reference evidence="9 10" key="1">
    <citation type="submission" date="2023-06" db="EMBL/GenBank/DDBJ databases">
        <title>Black Yeasts Isolated from many extreme environments.</title>
        <authorList>
            <person name="Coleine C."/>
            <person name="Stajich J.E."/>
            <person name="Selbmann L."/>
        </authorList>
    </citation>
    <scope>NUCLEOTIDE SEQUENCE [LARGE SCALE GENOMIC DNA]</scope>
    <source>
        <strain evidence="9 10">CCFEE 5887</strain>
    </source>
</reference>
<evidence type="ECO:0000256" key="2">
    <source>
        <dbReference type="ARBA" id="ARBA00022741"/>
    </source>
</evidence>
<dbReference type="InterPro" id="IPR047187">
    <property type="entry name" value="SF1_C_Upf1"/>
</dbReference>
<keyword evidence="10" id="KW-1185">Reference proteome</keyword>
<evidence type="ECO:0000256" key="4">
    <source>
        <dbReference type="ARBA" id="ARBA00022806"/>
    </source>
</evidence>
<dbReference type="InterPro" id="IPR027417">
    <property type="entry name" value="P-loop_NTPase"/>
</dbReference>
<dbReference type="Pfam" id="PF13087">
    <property type="entry name" value="AAA_12"/>
    <property type="match status" value="1"/>
</dbReference>
<evidence type="ECO:0000259" key="8">
    <source>
        <dbReference type="Pfam" id="PF13087"/>
    </source>
</evidence>
<evidence type="ECO:0000256" key="5">
    <source>
        <dbReference type="ARBA" id="ARBA00022840"/>
    </source>
</evidence>
<dbReference type="PANTHER" id="PTHR43788:SF16">
    <property type="entry name" value="HELICASE WITH ZINC FINGER 2"/>
    <property type="match status" value="1"/>
</dbReference>
<dbReference type="SUPFAM" id="SSF52540">
    <property type="entry name" value="P-loop containing nucleoside triphosphate hydrolases"/>
    <property type="match status" value="1"/>
</dbReference>
<dbReference type="InterPro" id="IPR050534">
    <property type="entry name" value="Coronavir_polyprotein_1ab"/>
</dbReference>
<evidence type="ECO:0000313" key="9">
    <source>
        <dbReference type="EMBL" id="KAK5544175.1"/>
    </source>
</evidence>
<dbReference type="InterPro" id="IPR041679">
    <property type="entry name" value="DNA2/NAM7-like_C"/>
</dbReference>
<dbReference type="Proteomes" id="UP001345827">
    <property type="component" value="Unassembled WGS sequence"/>
</dbReference>
<dbReference type="PANTHER" id="PTHR43788">
    <property type="entry name" value="DNA2/NAM7 HELICASE FAMILY MEMBER"/>
    <property type="match status" value="1"/>
</dbReference>
<dbReference type="GO" id="GO:0005524">
    <property type="term" value="F:ATP binding"/>
    <property type="evidence" value="ECO:0007669"/>
    <property type="project" value="UniProtKB-KW"/>
</dbReference>
<protein>
    <submittedName>
        <fullName evidence="9">Helicase MOV-10</fullName>
        <ecNumber evidence="9">3.6.4.13</ecNumber>
    </submittedName>
</protein>
<organism evidence="9 10">
    <name type="scientific">Vermiconidia calcicola</name>
    <dbReference type="NCBI Taxonomy" id="1690605"/>
    <lineage>
        <taxon>Eukaryota</taxon>
        <taxon>Fungi</taxon>
        <taxon>Dikarya</taxon>
        <taxon>Ascomycota</taxon>
        <taxon>Pezizomycotina</taxon>
        <taxon>Dothideomycetes</taxon>
        <taxon>Dothideomycetidae</taxon>
        <taxon>Mycosphaerellales</taxon>
        <taxon>Extremaceae</taxon>
        <taxon>Vermiconidia</taxon>
    </lineage>
</organism>
<evidence type="ECO:0000256" key="1">
    <source>
        <dbReference type="ARBA" id="ARBA00007913"/>
    </source>
</evidence>
<evidence type="ECO:0000256" key="6">
    <source>
        <dbReference type="SAM" id="MobiDB-lite"/>
    </source>
</evidence>
<dbReference type="Gene3D" id="3.40.50.300">
    <property type="entry name" value="P-loop containing nucleotide triphosphate hydrolases"/>
    <property type="match status" value="2"/>
</dbReference>
<keyword evidence="5" id="KW-0067">ATP-binding</keyword>
<dbReference type="GO" id="GO:0043139">
    <property type="term" value="F:5'-3' DNA helicase activity"/>
    <property type="evidence" value="ECO:0007669"/>
    <property type="project" value="TreeGrafter"/>
</dbReference>
<keyword evidence="4 9" id="KW-0347">Helicase</keyword>